<evidence type="ECO:0000256" key="1">
    <source>
        <dbReference type="SAM" id="MobiDB-lite"/>
    </source>
</evidence>
<dbReference type="AlphaFoldDB" id="A0A4E0QUR4"/>
<comment type="caution">
    <text evidence="4">The sequence shown here is derived from an EMBL/GenBank/DDBJ whole genome shotgun (WGS) entry which is preliminary data.</text>
</comment>
<dbReference type="EMBL" id="JXXN02008801">
    <property type="protein sequence ID" value="THD18743.1"/>
    <property type="molecule type" value="Genomic_DNA"/>
</dbReference>
<sequence>MFNNMSKIFLLTCSPAVTTTIDDPQGRKVPCTVDYVRKQIELCKSILLFFRSLAINIDLSTESWTTLLSTLLEVLNLTMVGRLPSDRVDDCWLSNEKLIRFMFQTMNIALLRASLVVPIANSLWDQCLTVYSQLTQWPALIIEWRTAMEILTSTMARLVYGVDLASIPDEKKSRHGKRNPGQPAIARTRPKSFTDAAVNYLPGTPVPLPATTALSQSSVHVTSGDIAATGGMVSQNIPIMDGESSHGRLSSCSNNRVRTPNVPTTAAEWSEARADGSNNFEFARLNADPPPIFQADEEDSVSLDLNGALGEDETDTEMRSRNRSKSRITIPRSTAGTPRQDKRGTLVPSTDSNFFSLRRAASEVILTFCFQIASI</sequence>
<evidence type="ECO:0000256" key="2">
    <source>
        <dbReference type="SAM" id="SignalP"/>
    </source>
</evidence>
<feature type="region of interest" description="Disordered" evidence="1">
    <location>
        <begin position="170"/>
        <end position="189"/>
    </location>
</feature>
<gene>
    <name evidence="4" type="ORF">D915_010560</name>
</gene>
<evidence type="ECO:0000313" key="4">
    <source>
        <dbReference type="EMBL" id="THD18743.1"/>
    </source>
</evidence>
<dbReference type="Pfam" id="PF20412">
    <property type="entry name" value="RALGAPB_N"/>
    <property type="match status" value="1"/>
</dbReference>
<dbReference type="InterPro" id="IPR046859">
    <property type="entry name" value="RGPA/RALGAPB_N"/>
</dbReference>
<feature type="compositionally biased region" description="Polar residues" evidence="1">
    <location>
        <begin position="247"/>
        <end position="261"/>
    </location>
</feature>
<name>A0A4E0QUR4_FASHE</name>
<feature type="region of interest" description="Disordered" evidence="1">
    <location>
        <begin position="241"/>
        <end position="261"/>
    </location>
</feature>
<keyword evidence="5" id="KW-1185">Reference proteome</keyword>
<dbReference type="Proteomes" id="UP000230066">
    <property type="component" value="Unassembled WGS sequence"/>
</dbReference>
<proteinExistence type="predicted"/>
<feature type="signal peptide" evidence="2">
    <location>
        <begin position="1"/>
        <end position="20"/>
    </location>
</feature>
<evidence type="ECO:0000259" key="3">
    <source>
        <dbReference type="Pfam" id="PF20412"/>
    </source>
</evidence>
<evidence type="ECO:0000313" key="5">
    <source>
        <dbReference type="Proteomes" id="UP000230066"/>
    </source>
</evidence>
<feature type="chain" id="PRO_5020038306" evidence="2">
    <location>
        <begin position="21"/>
        <end position="375"/>
    </location>
</feature>
<feature type="region of interest" description="Disordered" evidence="1">
    <location>
        <begin position="311"/>
        <end position="347"/>
    </location>
</feature>
<protein>
    <submittedName>
        <fullName evidence="4">Tuberin</fullName>
    </submittedName>
</protein>
<organism evidence="4 5">
    <name type="scientific">Fasciola hepatica</name>
    <name type="common">Liver fluke</name>
    <dbReference type="NCBI Taxonomy" id="6192"/>
    <lineage>
        <taxon>Eukaryota</taxon>
        <taxon>Metazoa</taxon>
        <taxon>Spiralia</taxon>
        <taxon>Lophotrochozoa</taxon>
        <taxon>Platyhelminthes</taxon>
        <taxon>Trematoda</taxon>
        <taxon>Digenea</taxon>
        <taxon>Plagiorchiida</taxon>
        <taxon>Echinostomata</taxon>
        <taxon>Echinostomatoidea</taxon>
        <taxon>Fasciolidae</taxon>
        <taxon>Fasciola</taxon>
    </lineage>
</organism>
<accession>A0A4E0QUR4</accession>
<keyword evidence="2" id="KW-0732">Signal</keyword>
<reference evidence="4" key="1">
    <citation type="submission" date="2019-03" db="EMBL/GenBank/DDBJ databases">
        <title>Improved annotation for the trematode Fasciola hepatica.</title>
        <authorList>
            <person name="Choi Y.-J."/>
            <person name="Martin J."/>
            <person name="Mitreva M."/>
        </authorList>
    </citation>
    <scope>NUCLEOTIDE SEQUENCE [LARGE SCALE GENOMIC DNA]</scope>
</reference>
<feature type="domain" description="Ral GTPase-activating protein subunit alpha/beta N-terminal" evidence="3">
    <location>
        <begin position="36"/>
        <end position="161"/>
    </location>
</feature>